<dbReference type="EMBL" id="MU154571">
    <property type="protein sequence ID" value="KAF9494537.1"/>
    <property type="molecule type" value="Genomic_DNA"/>
</dbReference>
<accession>A0A9P5ZW15</accession>
<protein>
    <submittedName>
        <fullName evidence="2">Uncharacterized protein</fullName>
    </submittedName>
</protein>
<comment type="caution">
    <text evidence="2">The sequence shown here is derived from an EMBL/GenBank/DDBJ whole genome shotgun (WGS) entry which is preliminary data.</text>
</comment>
<feature type="compositionally biased region" description="Pro residues" evidence="1">
    <location>
        <begin position="335"/>
        <end position="349"/>
    </location>
</feature>
<organism evidence="2 3">
    <name type="scientific">Pleurotus eryngii</name>
    <name type="common">Boletus of the steppes</name>
    <dbReference type="NCBI Taxonomy" id="5323"/>
    <lineage>
        <taxon>Eukaryota</taxon>
        <taxon>Fungi</taxon>
        <taxon>Dikarya</taxon>
        <taxon>Basidiomycota</taxon>
        <taxon>Agaricomycotina</taxon>
        <taxon>Agaricomycetes</taxon>
        <taxon>Agaricomycetidae</taxon>
        <taxon>Agaricales</taxon>
        <taxon>Pleurotineae</taxon>
        <taxon>Pleurotaceae</taxon>
        <taxon>Pleurotus</taxon>
    </lineage>
</organism>
<proteinExistence type="predicted"/>
<keyword evidence="3" id="KW-1185">Reference proteome</keyword>
<feature type="compositionally biased region" description="Polar residues" evidence="1">
    <location>
        <begin position="352"/>
        <end position="366"/>
    </location>
</feature>
<feature type="region of interest" description="Disordered" evidence="1">
    <location>
        <begin position="335"/>
        <end position="385"/>
    </location>
</feature>
<dbReference type="Proteomes" id="UP000807025">
    <property type="component" value="Unassembled WGS sequence"/>
</dbReference>
<dbReference type="AlphaFoldDB" id="A0A9P5ZW15"/>
<gene>
    <name evidence="2" type="ORF">BDN71DRAFT_1563590</name>
</gene>
<evidence type="ECO:0000313" key="3">
    <source>
        <dbReference type="Proteomes" id="UP000807025"/>
    </source>
</evidence>
<evidence type="ECO:0000313" key="2">
    <source>
        <dbReference type="EMBL" id="KAF9494537.1"/>
    </source>
</evidence>
<evidence type="ECO:0000256" key="1">
    <source>
        <dbReference type="SAM" id="MobiDB-lite"/>
    </source>
</evidence>
<reference evidence="2" key="1">
    <citation type="submission" date="2020-11" db="EMBL/GenBank/DDBJ databases">
        <authorList>
            <consortium name="DOE Joint Genome Institute"/>
            <person name="Ahrendt S."/>
            <person name="Riley R."/>
            <person name="Andreopoulos W."/>
            <person name="Labutti K."/>
            <person name="Pangilinan J."/>
            <person name="Ruiz-Duenas F.J."/>
            <person name="Barrasa J.M."/>
            <person name="Sanchez-Garcia M."/>
            <person name="Camarero S."/>
            <person name="Miyauchi S."/>
            <person name="Serrano A."/>
            <person name="Linde D."/>
            <person name="Babiker R."/>
            <person name="Drula E."/>
            <person name="Ayuso-Fernandez I."/>
            <person name="Pacheco R."/>
            <person name="Padilla G."/>
            <person name="Ferreira P."/>
            <person name="Barriuso J."/>
            <person name="Kellner H."/>
            <person name="Castanera R."/>
            <person name="Alfaro M."/>
            <person name="Ramirez L."/>
            <person name="Pisabarro A.G."/>
            <person name="Kuo A."/>
            <person name="Tritt A."/>
            <person name="Lipzen A."/>
            <person name="He G."/>
            <person name="Yan M."/>
            <person name="Ng V."/>
            <person name="Cullen D."/>
            <person name="Martin F."/>
            <person name="Rosso M.-N."/>
            <person name="Henrissat B."/>
            <person name="Hibbett D."/>
            <person name="Martinez A.T."/>
            <person name="Grigoriev I.V."/>
        </authorList>
    </citation>
    <scope>NUCLEOTIDE SEQUENCE</scope>
    <source>
        <strain evidence="2">ATCC 90797</strain>
    </source>
</reference>
<name>A0A9P5ZW15_PLEER</name>
<sequence length="405" mass="45270">MSSNAAQQMNTFDTNKQMQLAEGPLAAGTISKFLETVRHLGLCNLPWMVPLEHVDNTCPSDELSKWAVSAERGLTAWALNPLHNNSDAAISIGLIATYALLVEGCIKLSGTSVQSIARMYNWLVVVEKALCAIVKFKMEPALPSVPLGPDDTANLYKLFHNSKKQGNAFKVVANFILVALAVRYIIEGKEVPDTWEKVQSLKSDKLFEYRSVHKSSGPRIILLPLHQSLANFPILLLQTKDLTEKWIARHWHLIMWRHLGPNRPALITAIKHCIWNAVIRLALSPGLVSEVMKSLYDDIKLETQYDKRSHAMQVEIPLDELHFFRRLKSLFPPLNPPAPSTSAPNPPPSFTGWSTAEPTAQPQTPIEGSDPACPPLRRPGLGAHRSNFNAKIQRQLWWRCRHGAC</sequence>